<feature type="domain" description="MOSC" evidence="1">
    <location>
        <begin position="102"/>
        <end position="249"/>
    </location>
</feature>
<evidence type="ECO:0000313" key="3">
    <source>
        <dbReference type="Proteomes" id="UP001152622"/>
    </source>
</evidence>
<comment type="caution">
    <text evidence="2">The sequence shown here is derived from an EMBL/GenBank/DDBJ whole genome shotgun (WGS) entry which is preliminary data.</text>
</comment>
<sequence>MCSCYRQWLVITEDGQQVTGRQEPRLVLVSMVSEGEHLCLNGPTMEELRIPLKQPDNPVVNCRVFSADIQGRDCGDQASLWLSRYLDSGKTFRLVQYELHMSPRRPVEKVPLFSPSEKVVYPDIAAVMLLSEASVADLNTRLERDVTMARFRPNIVVTSCDAFAEDSWDQIQIGNVQLQRVMACSRCIFTTVDPETGIIDRKQPLETLKNYRLCDPSEKQIYKTAPLFGQYYSVKRRGIFQVGDPVYMMSR</sequence>
<protein>
    <recommendedName>
        <fullName evidence="1">MOSC domain-containing protein</fullName>
    </recommendedName>
</protein>
<reference evidence="2" key="1">
    <citation type="journal article" date="2023" name="Science">
        <title>Genome structures resolve the early diversification of teleost fishes.</title>
        <authorList>
            <person name="Parey E."/>
            <person name="Louis A."/>
            <person name="Montfort J."/>
            <person name="Bouchez O."/>
            <person name="Roques C."/>
            <person name="Iampietro C."/>
            <person name="Lluch J."/>
            <person name="Castinel A."/>
            <person name="Donnadieu C."/>
            <person name="Desvignes T."/>
            <person name="Floi Bucao C."/>
            <person name="Jouanno E."/>
            <person name="Wen M."/>
            <person name="Mejri S."/>
            <person name="Dirks R."/>
            <person name="Jansen H."/>
            <person name="Henkel C."/>
            <person name="Chen W.J."/>
            <person name="Zahm M."/>
            <person name="Cabau C."/>
            <person name="Klopp C."/>
            <person name="Thompson A.W."/>
            <person name="Robinson-Rechavi M."/>
            <person name="Braasch I."/>
            <person name="Lecointre G."/>
            <person name="Bobe J."/>
            <person name="Postlethwait J.H."/>
            <person name="Berthelot C."/>
            <person name="Roest Crollius H."/>
            <person name="Guiguen Y."/>
        </authorList>
    </citation>
    <scope>NUCLEOTIDE SEQUENCE</scope>
    <source>
        <strain evidence="2">WJC10195</strain>
    </source>
</reference>
<dbReference type="InterPro" id="IPR011037">
    <property type="entry name" value="Pyrv_Knase-like_insert_dom_sf"/>
</dbReference>
<dbReference type="SUPFAM" id="SSF50800">
    <property type="entry name" value="PK beta-barrel domain-like"/>
    <property type="match status" value="1"/>
</dbReference>
<dbReference type="GO" id="GO:0005743">
    <property type="term" value="C:mitochondrial inner membrane"/>
    <property type="evidence" value="ECO:0007669"/>
    <property type="project" value="TreeGrafter"/>
</dbReference>
<gene>
    <name evidence="2" type="ORF">SKAU_G00340720</name>
</gene>
<dbReference type="InterPro" id="IPR005303">
    <property type="entry name" value="MOCOS_middle"/>
</dbReference>
<dbReference type="PANTHER" id="PTHR14237">
    <property type="entry name" value="MOLYBDOPTERIN COFACTOR SULFURASE MOSC"/>
    <property type="match status" value="1"/>
</dbReference>
<proteinExistence type="predicted"/>
<evidence type="ECO:0000259" key="1">
    <source>
        <dbReference type="PROSITE" id="PS51340"/>
    </source>
</evidence>
<dbReference type="SUPFAM" id="SSF141673">
    <property type="entry name" value="MOSC N-terminal domain-like"/>
    <property type="match status" value="1"/>
</dbReference>
<dbReference type="GO" id="GO:0008940">
    <property type="term" value="F:nitrate reductase activity"/>
    <property type="evidence" value="ECO:0007669"/>
    <property type="project" value="TreeGrafter"/>
</dbReference>
<accession>A0A9Q1EN28</accession>
<dbReference type="InterPro" id="IPR005302">
    <property type="entry name" value="MoCF_Sase_C"/>
</dbReference>
<dbReference type="EMBL" id="JAINUF010000015">
    <property type="protein sequence ID" value="KAJ8341781.1"/>
    <property type="molecule type" value="Genomic_DNA"/>
</dbReference>
<keyword evidence="3" id="KW-1185">Reference proteome</keyword>
<dbReference type="Pfam" id="PF03476">
    <property type="entry name" value="MOSC_N"/>
    <property type="match status" value="1"/>
</dbReference>
<dbReference type="Pfam" id="PF03473">
    <property type="entry name" value="MOSC"/>
    <property type="match status" value="1"/>
</dbReference>
<dbReference type="GO" id="GO:0030170">
    <property type="term" value="F:pyridoxal phosphate binding"/>
    <property type="evidence" value="ECO:0007669"/>
    <property type="project" value="InterPro"/>
</dbReference>
<dbReference type="GO" id="GO:0030151">
    <property type="term" value="F:molybdenum ion binding"/>
    <property type="evidence" value="ECO:0007669"/>
    <property type="project" value="InterPro"/>
</dbReference>
<dbReference type="OrthoDB" id="17255at2759"/>
<dbReference type="Proteomes" id="UP001152622">
    <property type="component" value="Chromosome 15"/>
</dbReference>
<dbReference type="PROSITE" id="PS51340">
    <property type="entry name" value="MOSC"/>
    <property type="match status" value="1"/>
</dbReference>
<organism evidence="2 3">
    <name type="scientific">Synaphobranchus kaupii</name>
    <name type="common">Kaup's arrowtooth eel</name>
    <dbReference type="NCBI Taxonomy" id="118154"/>
    <lineage>
        <taxon>Eukaryota</taxon>
        <taxon>Metazoa</taxon>
        <taxon>Chordata</taxon>
        <taxon>Craniata</taxon>
        <taxon>Vertebrata</taxon>
        <taxon>Euteleostomi</taxon>
        <taxon>Actinopterygii</taxon>
        <taxon>Neopterygii</taxon>
        <taxon>Teleostei</taxon>
        <taxon>Anguilliformes</taxon>
        <taxon>Synaphobranchidae</taxon>
        <taxon>Synaphobranchus</taxon>
    </lineage>
</organism>
<evidence type="ECO:0000313" key="2">
    <source>
        <dbReference type="EMBL" id="KAJ8341781.1"/>
    </source>
</evidence>
<dbReference type="PANTHER" id="PTHR14237:SF19">
    <property type="entry name" value="MITOCHONDRIAL AMIDOXIME REDUCING COMPONENT 1"/>
    <property type="match status" value="1"/>
</dbReference>
<dbReference type="AlphaFoldDB" id="A0A9Q1EN28"/>
<dbReference type="GO" id="GO:0043546">
    <property type="term" value="F:molybdopterin cofactor binding"/>
    <property type="evidence" value="ECO:0007669"/>
    <property type="project" value="TreeGrafter"/>
</dbReference>
<dbReference type="GO" id="GO:0042126">
    <property type="term" value="P:nitrate metabolic process"/>
    <property type="evidence" value="ECO:0007669"/>
    <property type="project" value="TreeGrafter"/>
</dbReference>
<name>A0A9Q1EN28_SYNKA</name>